<keyword evidence="4" id="KW-1185">Reference proteome</keyword>
<name>A0ABY5PW12_9ACTN</name>
<evidence type="ECO:0008006" key="5">
    <source>
        <dbReference type="Google" id="ProtNLM"/>
    </source>
</evidence>
<dbReference type="EMBL" id="CP102514">
    <property type="protein sequence ID" value="UUY48311.1"/>
    <property type="molecule type" value="Genomic_DNA"/>
</dbReference>
<proteinExistence type="predicted"/>
<dbReference type="Proteomes" id="UP001057738">
    <property type="component" value="Chromosome"/>
</dbReference>
<feature type="signal peptide" evidence="2">
    <location>
        <begin position="1"/>
        <end position="23"/>
    </location>
</feature>
<feature type="chain" id="PRO_5045307030" description="Lipoprotein" evidence="2">
    <location>
        <begin position="24"/>
        <end position="234"/>
    </location>
</feature>
<dbReference type="PROSITE" id="PS51257">
    <property type="entry name" value="PROKAR_LIPOPROTEIN"/>
    <property type="match status" value="1"/>
</dbReference>
<sequence>MRTTSLLAPAAAVTALLTLTACGSGENQSLGGIGSGTGTSAGSGTGTGTGGTTDGGPDEGTLENPTKNGGVNGNAPKDGTAFQKLPKAGTIAAAARFVNGFTKCAEITTTQAGYKYWDQDVARYGENFSVVERGSCDEGDTRIFMIKDMKKFQTAYKEDITKKASENRGSSTTGVVIGQDFTVGSTRSTAMAALIEPRAGLLTLNCHPEFKPPSGFRKEPALVDGCVLTDYRKS</sequence>
<feature type="region of interest" description="Disordered" evidence="1">
    <location>
        <begin position="33"/>
        <end position="81"/>
    </location>
</feature>
<evidence type="ECO:0000313" key="4">
    <source>
        <dbReference type="Proteomes" id="UP001057738"/>
    </source>
</evidence>
<reference evidence="3" key="1">
    <citation type="submission" date="2022-08" db="EMBL/GenBank/DDBJ databases">
        <authorList>
            <person name="Tian L."/>
        </authorList>
    </citation>
    <scope>NUCLEOTIDE SEQUENCE</scope>
    <source>
        <strain evidence="3">CM253</strain>
    </source>
</reference>
<evidence type="ECO:0000313" key="3">
    <source>
        <dbReference type="EMBL" id="UUY48311.1"/>
    </source>
</evidence>
<accession>A0ABY5PW12</accession>
<evidence type="ECO:0000256" key="2">
    <source>
        <dbReference type="SAM" id="SignalP"/>
    </source>
</evidence>
<feature type="compositionally biased region" description="Gly residues" evidence="1">
    <location>
        <begin position="33"/>
        <end position="54"/>
    </location>
</feature>
<evidence type="ECO:0000256" key="1">
    <source>
        <dbReference type="SAM" id="MobiDB-lite"/>
    </source>
</evidence>
<keyword evidence="2" id="KW-0732">Signal</keyword>
<organism evidence="3 4">
    <name type="scientific">Streptomyces yangpuensis</name>
    <dbReference type="NCBI Taxonomy" id="1648182"/>
    <lineage>
        <taxon>Bacteria</taxon>
        <taxon>Bacillati</taxon>
        <taxon>Actinomycetota</taxon>
        <taxon>Actinomycetes</taxon>
        <taxon>Kitasatosporales</taxon>
        <taxon>Streptomycetaceae</taxon>
        <taxon>Streptomyces</taxon>
    </lineage>
</organism>
<dbReference type="GeneID" id="95574691"/>
<gene>
    <name evidence="3" type="ORF">NRK68_14530</name>
</gene>
<protein>
    <recommendedName>
        <fullName evidence="5">Lipoprotein</fullName>
    </recommendedName>
</protein>
<dbReference type="RefSeq" id="WP_257855941.1">
    <property type="nucleotide sequence ID" value="NZ_CP102514.1"/>
</dbReference>